<keyword evidence="1" id="KW-0119">Carbohydrate metabolism</keyword>
<dbReference type="PANTHER" id="PTHR11280:SF6">
    <property type="entry name" value="GLUCOSAMINE-6-PHOSPHATE ISOMERASE NAGB"/>
    <property type="match status" value="1"/>
</dbReference>
<gene>
    <name evidence="3" type="ordered locus">TEPIRE1_1812</name>
</gene>
<keyword evidence="3" id="KW-0378">Hydrolase</keyword>
<accession>F4LWU5</accession>
<dbReference type="KEGG" id="tep:TepRe1_1681"/>
<dbReference type="RefSeq" id="WP_013778739.1">
    <property type="nucleotide sequence ID" value="NC_015519.1"/>
</dbReference>
<dbReference type="InterPro" id="IPR004547">
    <property type="entry name" value="Glucosamine6P_isomerase"/>
</dbReference>
<keyword evidence="4" id="KW-1185">Reference proteome</keyword>
<name>F4LWU5_TEPAE</name>
<dbReference type="Gene3D" id="3.40.50.1360">
    <property type="match status" value="1"/>
</dbReference>
<dbReference type="GO" id="GO:0005975">
    <property type="term" value="P:carbohydrate metabolic process"/>
    <property type="evidence" value="ECO:0007669"/>
    <property type="project" value="InterPro"/>
</dbReference>
<dbReference type="eggNOG" id="COG0363">
    <property type="taxonomic scope" value="Bacteria"/>
</dbReference>
<dbReference type="Pfam" id="PF01182">
    <property type="entry name" value="Glucosamine_iso"/>
    <property type="match status" value="1"/>
</dbReference>
<dbReference type="GO" id="GO:0042802">
    <property type="term" value="F:identical protein binding"/>
    <property type="evidence" value="ECO:0007669"/>
    <property type="project" value="TreeGrafter"/>
</dbReference>
<dbReference type="PANTHER" id="PTHR11280">
    <property type="entry name" value="GLUCOSAMINE-6-PHOSPHATE ISOMERASE"/>
    <property type="match status" value="1"/>
</dbReference>
<sequence>MKIVVCKNPVELGEKSADAAALVLEKAISEQGSARILLSTGASQFETIKALRKKDIDWSKVEMFHLDEYINLPETHPASFRRYLKERFVNHVNLKKAYFVNGEGNIKKNIQALTDALRKQPIDLGIIGIGENAHIAFNDPPADFDTKEAYIVVNLDDKCKRQQVREGWFDSIEDVPSQAITMTPHQIMQCKTIISPVPFKVKAEAIKLTLENELTNEIPATLLKQHNDWTLYLDEDSSSMVDNRTIEKYLCVM</sequence>
<dbReference type="HOGENOM" id="CLU_049611_1_0_9"/>
<reference evidence="4" key="1">
    <citation type="journal article" date="2013" name="Genome Announc.">
        <title>First genome sequence of a syntrophic acetate-oxidizing bacterium, Tepidanaerobacter acetatoxydans strain Re1.</title>
        <authorList>
            <person name="Manzoor S."/>
            <person name="Bongcam-Rudloff E."/>
            <person name="Schnurer A."/>
            <person name="Muller B."/>
        </authorList>
    </citation>
    <scope>NUCLEOTIDE SEQUENCE [LARGE SCALE GENOMIC DNA]</scope>
    <source>
        <strain evidence="4">Re1</strain>
    </source>
</reference>
<dbReference type="KEGG" id="tae:TepiRe1_1812"/>
<dbReference type="GO" id="GO:0005737">
    <property type="term" value="C:cytoplasm"/>
    <property type="evidence" value="ECO:0007669"/>
    <property type="project" value="TreeGrafter"/>
</dbReference>
<dbReference type="AlphaFoldDB" id="F4LWU5"/>
<evidence type="ECO:0000313" key="3">
    <source>
        <dbReference type="EMBL" id="CCP26611.1"/>
    </source>
</evidence>
<dbReference type="STRING" id="1209989.TepRe1_1681"/>
<dbReference type="SUPFAM" id="SSF100950">
    <property type="entry name" value="NagB/RpiA/CoA transferase-like"/>
    <property type="match status" value="1"/>
</dbReference>
<dbReference type="EC" id="3.5.99.6" evidence="3"/>
<evidence type="ECO:0000313" key="4">
    <source>
        <dbReference type="Proteomes" id="UP000010802"/>
    </source>
</evidence>
<dbReference type="PATRIC" id="fig|1209989.3.peg.2089"/>
<evidence type="ECO:0000259" key="2">
    <source>
        <dbReference type="Pfam" id="PF01182"/>
    </source>
</evidence>
<accession>L0S0B7</accession>
<protein>
    <submittedName>
        <fullName evidence="3">Glucosamine-6-phosphate deaminase</fullName>
        <ecNumber evidence="3">3.5.99.6</ecNumber>
    </submittedName>
</protein>
<dbReference type="OrthoDB" id="9791139at2"/>
<dbReference type="GO" id="GO:0004342">
    <property type="term" value="F:glucosamine-6-phosphate deaminase activity"/>
    <property type="evidence" value="ECO:0007669"/>
    <property type="project" value="UniProtKB-EC"/>
</dbReference>
<dbReference type="InterPro" id="IPR006148">
    <property type="entry name" value="Glc/Gal-6P_isomerase"/>
</dbReference>
<dbReference type="GO" id="GO:0006046">
    <property type="term" value="P:N-acetylglucosamine catabolic process"/>
    <property type="evidence" value="ECO:0007669"/>
    <property type="project" value="TreeGrafter"/>
</dbReference>
<dbReference type="Proteomes" id="UP000010802">
    <property type="component" value="Chromosome"/>
</dbReference>
<dbReference type="CDD" id="cd01399">
    <property type="entry name" value="GlcN6P_deaminase"/>
    <property type="match status" value="1"/>
</dbReference>
<dbReference type="GO" id="GO:0019262">
    <property type="term" value="P:N-acetylneuraminate catabolic process"/>
    <property type="evidence" value="ECO:0007669"/>
    <property type="project" value="TreeGrafter"/>
</dbReference>
<organism evidence="3 4">
    <name type="scientific">Tepidanaerobacter acetatoxydans (strain DSM 21804 / JCM 16047 / Re1)</name>
    <dbReference type="NCBI Taxonomy" id="1209989"/>
    <lineage>
        <taxon>Bacteria</taxon>
        <taxon>Bacillati</taxon>
        <taxon>Bacillota</taxon>
        <taxon>Clostridia</taxon>
        <taxon>Thermosediminibacterales</taxon>
        <taxon>Tepidanaerobacteraceae</taxon>
        <taxon>Tepidanaerobacter</taxon>
    </lineage>
</organism>
<feature type="domain" description="Glucosamine/galactosamine-6-phosphate isomerase" evidence="2">
    <location>
        <begin position="9"/>
        <end position="228"/>
    </location>
</feature>
<dbReference type="InterPro" id="IPR037171">
    <property type="entry name" value="NagB/RpiA_transferase-like"/>
</dbReference>
<evidence type="ECO:0000256" key="1">
    <source>
        <dbReference type="ARBA" id="ARBA00023277"/>
    </source>
</evidence>
<proteinExistence type="predicted"/>
<dbReference type="GO" id="GO:0006043">
    <property type="term" value="P:glucosamine catabolic process"/>
    <property type="evidence" value="ECO:0007669"/>
    <property type="project" value="TreeGrafter"/>
</dbReference>
<dbReference type="EMBL" id="HF563609">
    <property type="protein sequence ID" value="CCP26611.1"/>
    <property type="molecule type" value="Genomic_DNA"/>
</dbReference>